<name>A0A1Y2HE30_9FUNG</name>
<evidence type="ECO:0000256" key="1">
    <source>
        <dbReference type="SAM" id="MobiDB-lite"/>
    </source>
</evidence>
<dbReference type="EMBL" id="MCFL01000041">
    <property type="protein sequence ID" value="ORZ32837.1"/>
    <property type="molecule type" value="Genomic_DNA"/>
</dbReference>
<proteinExistence type="predicted"/>
<organism evidence="2 3">
    <name type="scientific">Catenaria anguillulae PL171</name>
    <dbReference type="NCBI Taxonomy" id="765915"/>
    <lineage>
        <taxon>Eukaryota</taxon>
        <taxon>Fungi</taxon>
        <taxon>Fungi incertae sedis</taxon>
        <taxon>Blastocladiomycota</taxon>
        <taxon>Blastocladiomycetes</taxon>
        <taxon>Blastocladiales</taxon>
        <taxon>Catenariaceae</taxon>
        <taxon>Catenaria</taxon>
    </lineage>
</organism>
<accession>A0A1Y2HE30</accession>
<dbReference type="AlphaFoldDB" id="A0A1Y2HE30"/>
<reference evidence="2 3" key="1">
    <citation type="submission" date="2016-07" db="EMBL/GenBank/DDBJ databases">
        <title>Pervasive Adenine N6-methylation of Active Genes in Fungi.</title>
        <authorList>
            <consortium name="DOE Joint Genome Institute"/>
            <person name="Mondo S.J."/>
            <person name="Dannebaum R.O."/>
            <person name="Kuo R.C."/>
            <person name="Labutti K."/>
            <person name="Haridas S."/>
            <person name="Kuo A."/>
            <person name="Salamov A."/>
            <person name="Ahrendt S.R."/>
            <person name="Lipzen A."/>
            <person name="Sullivan W."/>
            <person name="Andreopoulos W.B."/>
            <person name="Clum A."/>
            <person name="Lindquist E."/>
            <person name="Daum C."/>
            <person name="Ramamoorthy G.K."/>
            <person name="Gryganskyi A."/>
            <person name="Culley D."/>
            <person name="Magnuson J.K."/>
            <person name="James T.Y."/>
            <person name="O'Malley M.A."/>
            <person name="Stajich J.E."/>
            <person name="Spatafora J.W."/>
            <person name="Visel A."/>
            <person name="Grigoriev I.V."/>
        </authorList>
    </citation>
    <scope>NUCLEOTIDE SEQUENCE [LARGE SCALE GENOMIC DNA]</scope>
    <source>
        <strain evidence="2 3">PL171</strain>
    </source>
</reference>
<feature type="region of interest" description="Disordered" evidence="1">
    <location>
        <begin position="35"/>
        <end position="58"/>
    </location>
</feature>
<protein>
    <submittedName>
        <fullName evidence="2">Uncharacterized protein</fullName>
    </submittedName>
</protein>
<evidence type="ECO:0000313" key="3">
    <source>
        <dbReference type="Proteomes" id="UP000193411"/>
    </source>
</evidence>
<dbReference type="Proteomes" id="UP000193411">
    <property type="component" value="Unassembled WGS sequence"/>
</dbReference>
<gene>
    <name evidence="2" type="ORF">BCR44DRAFT_51253</name>
</gene>
<comment type="caution">
    <text evidence="2">The sequence shown here is derived from an EMBL/GenBank/DDBJ whole genome shotgun (WGS) entry which is preliminary data.</text>
</comment>
<keyword evidence="3" id="KW-1185">Reference proteome</keyword>
<sequence length="241" mass="27380">MCWASLDCRETPGGRHSEQAGCDCQGRRRSPHRLFSANPSSLAHSRSRPQLPPRHPLSRSMRKTLWTLSCCQSASLACLSSLIRPPSTRHLRKHKLPCLNLECRRPCSEYRLHAMKRFKLCLDQDNDPRTWCEVSMATLQSSLPVKQEVEVLPKVEKLLSDCHWMQALLLYKRSVSKNGNHVDKPSRPLYVREFEPLLAGRGVPRQKGGSLGLDRTQVFPTCASSRLQAQLDQYDDPRGAL</sequence>
<evidence type="ECO:0000313" key="2">
    <source>
        <dbReference type="EMBL" id="ORZ32837.1"/>
    </source>
</evidence>
<feature type="non-terminal residue" evidence="2">
    <location>
        <position position="241"/>
    </location>
</feature>